<dbReference type="PANTHER" id="PTHR38099:SF1">
    <property type="entry name" value="LARGE RIBOSOMAL RNA SUBUNIT ACCUMULATION PROTEIN YCED"/>
    <property type="match status" value="1"/>
</dbReference>
<evidence type="ECO:0000256" key="4">
    <source>
        <dbReference type="ARBA" id="ARBA00022517"/>
    </source>
</evidence>
<dbReference type="InterPro" id="IPR039255">
    <property type="entry name" value="YceD_bac"/>
</dbReference>
<reference evidence="6" key="1">
    <citation type="submission" date="2018-05" db="EMBL/GenBank/DDBJ databases">
        <authorList>
            <person name="Lanie J.A."/>
            <person name="Ng W.-L."/>
            <person name="Kazmierczak K.M."/>
            <person name="Andrzejewski T.M."/>
            <person name="Davidsen T.M."/>
            <person name="Wayne K.J."/>
            <person name="Tettelin H."/>
            <person name="Glass J.I."/>
            <person name="Rusch D."/>
            <person name="Podicherti R."/>
            <person name="Tsui H.-C.T."/>
            <person name="Winkler M.E."/>
        </authorList>
    </citation>
    <scope>NUCLEOTIDE SEQUENCE</scope>
</reference>
<proteinExistence type="inferred from homology"/>
<dbReference type="PANTHER" id="PTHR38099">
    <property type="entry name" value="LARGE RIBOSOMAL RNA SUBUNIT ACCUMULATION PROTEIN YCED"/>
    <property type="match status" value="1"/>
</dbReference>
<evidence type="ECO:0000256" key="1">
    <source>
        <dbReference type="ARBA" id="ARBA00002868"/>
    </source>
</evidence>
<keyword evidence="4" id="KW-0690">Ribosome biogenesis</keyword>
<gene>
    <name evidence="6" type="ORF">METZ01_LOCUS240824</name>
</gene>
<comment type="function">
    <text evidence="1">Plays a role in synthesis, processing and/or stability of 23S rRNA.</text>
</comment>
<dbReference type="Pfam" id="PF02620">
    <property type="entry name" value="YceD"/>
    <property type="match status" value="1"/>
</dbReference>
<sequence length="180" mass="20408">MADSALPAYVDTRKVFLQQTDIKGIVALERLSRFREGLASDVAKVRVSLSFSINESGQKLIRGNLSADIDVFCQRCLDPLTINLVDEINLLLLSDENEINRLTADLDPWICKDYRLYLASMIEEQLILCTPIITYHPDRVCLDKLNYKGRALAHKIGRVQGNKNAGDPKNPFYILKELKK</sequence>
<dbReference type="GO" id="GO:0042254">
    <property type="term" value="P:ribosome biogenesis"/>
    <property type="evidence" value="ECO:0007669"/>
    <property type="project" value="UniProtKB-KW"/>
</dbReference>
<evidence type="ECO:0000256" key="5">
    <source>
        <dbReference type="ARBA" id="ARBA00031841"/>
    </source>
</evidence>
<dbReference type="AlphaFoldDB" id="A0A382HL06"/>
<dbReference type="GO" id="GO:0005829">
    <property type="term" value="C:cytosol"/>
    <property type="evidence" value="ECO:0007669"/>
    <property type="project" value="TreeGrafter"/>
</dbReference>
<evidence type="ECO:0000313" key="6">
    <source>
        <dbReference type="EMBL" id="SVB87970.1"/>
    </source>
</evidence>
<name>A0A382HL06_9ZZZZ</name>
<dbReference type="EMBL" id="UINC01061902">
    <property type="protein sequence ID" value="SVB87970.1"/>
    <property type="molecule type" value="Genomic_DNA"/>
</dbReference>
<accession>A0A382HL06</accession>
<protein>
    <recommendedName>
        <fullName evidence="3">Large ribosomal RNA subunit accumulation protein YceD</fullName>
    </recommendedName>
    <alternativeName>
        <fullName evidence="5">23S rRNA accumulation protein YceD</fullName>
    </alternativeName>
</protein>
<evidence type="ECO:0000256" key="2">
    <source>
        <dbReference type="ARBA" id="ARBA00010740"/>
    </source>
</evidence>
<dbReference type="InterPro" id="IPR003772">
    <property type="entry name" value="YceD"/>
</dbReference>
<organism evidence="6">
    <name type="scientific">marine metagenome</name>
    <dbReference type="NCBI Taxonomy" id="408172"/>
    <lineage>
        <taxon>unclassified sequences</taxon>
        <taxon>metagenomes</taxon>
        <taxon>ecological metagenomes</taxon>
    </lineage>
</organism>
<comment type="similarity">
    <text evidence="2">Belongs to the DUF177 domain family.</text>
</comment>
<evidence type="ECO:0000256" key="3">
    <source>
        <dbReference type="ARBA" id="ARBA00015716"/>
    </source>
</evidence>